<feature type="non-terminal residue" evidence="5">
    <location>
        <position position="1"/>
    </location>
</feature>
<feature type="domain" description="Transcriptional regulator LacI/GalR-like sensor" evidence="4">
    <location>
        <begin position="1"/>
        <end position="63"/>
    </location>
</feature>
<evidence type="ECO:0000256" key="1">
    <source>
        <dbReference type="ARBA" id="ARBA00023015"/>
    </source>
</evidence>
<keyword evidence="2" id="KW-0238">DNA-binding</keyword>
<dbReference type="PANTHER" id="PTHR30146:SF109">
    <property type="entry name" value="HTH-TYPE TRANSCRIPTIONAL REGULATOR GALS"/>
    <property type="match status" value="1"/>
</dbReference>
<accession>A0AAW9IQK6</accession>
<dbReference type="InterPro" id="IPR046335">
    <property type="entry name" value="LacI/GalR-like_sensor"/>
</dbReference>
<organism evidence="5 6">
    <name type="scientific">Clostridium perfringens</name>
    <dbReference type="NCBI Taxonomy" id="1502"/>
    <lineage>
        <taxon>Bacteria</taxon>
        <taxon>Bacillati</taxon>
        <taxon>Bacillota</taxon>
        <taxon>Clostridia</taxon>
        <taxon>Eubacteriales</taxon>
        <taxon>Clostridiaceae</taxon>
        <taxon>Clostridium</taxon>
    </lineage>
</organism>
<dbReference type="GO" id="GO:0000976">
    <property type="term" value="F:transcription cis-regulatory region binding"/>
    <property type="evidence" value="ECO:0007669"/>
    <property type="project" value="TreeGrafter"/>
</dbReference>
<dbReference type="PANTHER" id="PTHR30146">
    <property type="entry name" value="LACI-RELATED TRANSCRIPTIONAL REPRESSOR"/>
    <property type="match status" value="1"/>
</dbReference>
<comment type="caution">
    <text evidence="5">The sequence shown here is derived from an EMBL/GenBank/DDBJ whole genome shotgun (WGS) entry which is preliminary data.</text>
</comment>
<dbReference type="Pfam" id="PF13377">
    <property type="entry name" value="Peripla_BP_3"/>
    <property type="match status" value="1"/>
</dbReference>
<evidence type="ECO:0000256" key="2">
    <source>
        <dbReference type="ARBA" id="ARBA00023125"/>
    </source>
</evidence>
<dbReference type="GO" id="GO:0003700">
    <property type="term" value="F:DNA-binding transcription factor activity"/>
    <property type="evidence" value="ECO:0007669"/>
    <property type="project" value="TreeGrafter"/>
</dbReference>
<dbReference type="SUPFAM" id="SSF53822">
    <property type="entry name" value="Periplasmic binding protein-like I"/>
    <property type="match status" value="1"/>
</dbReference>
<evidence type="ECO:0000313" key="5">
    <source>
        <dbReference type="EMBL" id="MDZ5010420.1"/>
    </source>
</evidence>
<dbReference type="RefSeq" id="WP_322382266.1">
    <property type="nucleotide sequence ID" value="NZ_WNVM01000359.1"/>
</dbReference>
<dbReference type="InterPro" id="IPR028082">
    <property type="entry name" value="Peripla_BP_I"/>
</dbReference>
<keyword evidence="1" id="KW-0805">Transcription regulation</keyword>
<gene>
    <name evidence="5" type="ORF">GNF77_16230</name>
</gene>
<proteinExistence type="predicted"/>
<evidence type="ECO:0000313" key="6">
    <source>
        <dbReference type="Proteomes" id="UP001292368"/>
    </source>
</evidence>
<dbReference type="EMBL" id="WNVM01000359">
    <property type="protein sequence ID" value="MDZ5010420.1"/>
    <property type="molecule type" value="Genomic_DNA"/>
</dbReference>
<dbReference type="AlphaFoldDB" id="A0AAW9IQK6"/>
<evidence type="ECO:0000259" key="4">
    <source>
        <dbReference type="Pfam" id="PF13377"/>
    </source>
</evidence>
<reference evidence="5" key="1">
    <citation type="submission" date="2019-11" db="EMBL/GenBank/DDBJ databases">
        <title>Characterization of Clostridium perfringens isolates from swine manure treated agricultural soils.</title>
        <authorList>
            <person name="Wushke S.T."/>
        </authorList>
    </citation>
    <scope>NUCLEOTIDE SEQUENCE</scope>
    <source>
        <strain evidence="5">V2</strain>
    </source>
</reference>
<dbReference type="Proteomes" id="UP001292368">
    <property type="component" value="Unassembled WGS sequence"/>
</dbReference>
<dbReference type="Gene3D" id="3.40.50.2300">
    <property type="match status" value="2"/>
</dbReference>
<sequence>DIAVVGFDDIVLSSLVIPKVTTVRVQKDYMGRKAVNRLLWRLEHKNEPNENIVMSVEVVERDSHKR</sequence>
<name>A0AAW9IQK6_CLOPF</name>
<protein>
    <submittedName>
        <fullName evidence="5">LacI family transcriptional regulator</fullName>
    </submittedName>
</protein>
<keyword evidence="3" id="KW-0804">Transcription</keyword>
<evidence type="ECO:0000256" key="3">
    <source>
        <dbReference type="ARBA" id="ARBA00023163"/>
    </source>
</evidence>